<name>A0A1J3HLE4_NOCCA</name>
<dbReference type="GO" id="GO:0009570">
    <property type="term" value="C:chloroplast stroma"/>
    <property type="evidence" value="ECO:0007669"/>
    <property type="project" value="InterPro"/>
</dbReference>
<evidence type="ECO:0000313" key="1">
    <source>
        <dbReference type="EMBL" id="JAU67952.1"/>
    </source>
</evidence>
<proteinExistence type="predicted"/>
<dbReference type="PANTHER" id="PTHR47192:SF3">
    <property type="entry name" value="THIOREDOXIN-LIKE 3-1, CHLOROPLASTIC"/>
    <property type="match status" value="1"/>
</dbReference>
<dbReference type="EMBL" id="GEVL01009389">
    <property type="protein sequence ID" value="JAU67952.1"/>
    <property type="molecule type" value="Transcribed_RNA"/>
</dbReference>
<gene>
    <name evidence="1" type="ORF">LE_TR19924_c0_g1_i1_g.63813</name>
</gene>
<protein>
    <submittedName>
        <fullName evidence="1">Thioredoxin-like 3-1, chloroplastic</fullName>
    </submittedName>
</protein>
<dbReference type="AlphaFoldDB" id="A0A1J3HLE4"/>
<dbReference type="InterPro" id="IPR044253">
    <property type="entry name" value="WCRKC1/2"/>
</dbReference>
<organism evidence="1">
    <name type="scientific">Noccaea caerulescens</name>
    <name type="common">Alpine penny-cress</name>
    <name type="synonym">Thlaspi caerulescens</name>
    <dbReference type="NCBI Taxonomy" id="107243"/>
    <lineage>
        <taxon>Eukaryota</taxon>
        <taxon>Viridiplantae</taxon>
        <taxon>Streptophyta</taxon>
        <taxon>Embryophyta</taxon>
        <taxon>Tracheophyta</taxon>
        <taxon>Spermatophyta</taxon>
        <taxon>Magnoliopsida</taxon>
        <taxon>eudicotyledons</taxon>
        <taxon>Gunneridae</taxon>
        <taxon>Pentapetalae</taxon>
        <taxon>rosids</taxon>
        <taxon>malvids</taxon>
        <taxon>Brassicales</taxon>
        <taxon>Brassicaceae</taxon>
        <taxon>Coluteocarpeae</taxon>
        <taxon>Noccaea</taxon>
    </lineage>
</organism>
<sequence>MAYQNFKISHHTSSLKLFKRKQKKNMAALASNPQMLTKQGHSNYKKEQFWRKESLNLERKFGFCVKVYNHEKLGRSQVEKEWRLKAFWANVSKPETVEMEHINDVDELEAVLSLARNLSQPIIIEW</sequence>
<dbReference type="PANTHER" id="PTHR47192">
    <property type="entry name" value="THIOREDOXIN-LIKE 3-2, CHLOROPLASTIC"/>
    <property type="match status" value="1"/>
</dbReference>
<accession>A0A1J3HLE4</accession>
<reference evidence="1" key="1">
    <citation type="submission" date="2016-07" db="EMBL/GenBank/DDBJ databases">
        <title>De novo transcriptome assembly of four accessions of the metal hyperaccumulator plant Noccaea caerulescens.</title>
        <authorList>
            <person name="Blande D."/>
            <person name="Halimaa P."/>
            <person name="Tervahauta A.I."/>
            <person name="Aarts M.G."/>
            <person name="Karenlampi S.O."/>
        </authorList>
    </citation>
    <scope>NUCLEOTIDE SEQUENCE</scope>
</reference>